<sequence length="111" mass="11855">MRIQACLLALLIPVFSANASERAISVPGDPTGAYAVVKKSGTAGQRVIVTKREGFLGVIYSKRVYDCQNRTVNLVGTGATLEIMEQSHPVSSMGPIIRDSTAEYLHAEACS</sequence>
<dbReference type="Proteomes" id="UP000278332">
    <property type="component" value="Unassembled WGS sequence"/>
</dbReference>
<reference evidence="3 4" key="1">
    <citation type="submission" date="2018-08" db="EMBL/GenBank/DDBJ databases">
        <title>Recombination of ecologically and evolutionarily significant loci maintains genetic cohesion in the Pseudomonas syringae species complex.</title>
        <authorList>
            <person name="Dillon M."/>
            <person name="Thakur S."/>
            <person name="Almeida R.N.D."/>
            <person name="Weir B.S."/>
            <person name="Guttman D.S."/>
        </authorList>
    </citation>
    <scope>NUCLEOTIDE SEQUENCE [LARGE SCALE GENOMIC DNA]</scope>
    <source>
        <strain evidence="3 4">ICMP 6917</strain>
    </source>
</reference>
<accession>A0A3M4VY08</accession>
<dbReference type="EMBL" id="RBRY01000091">
    <property type="protein sequence ID" value="RMR56768.1"/>
    <property type="molecule type" value="Genomic_DNA"/>
</dbReference>
<comment type="caution">
    <text evidence="3">The sequence shown here is derived from an EMBL/GenBank/DDBJ whole genome shotgun (WGS) entry which is preliminary data.</text>
</comment>
<gene>
    <name evidence="3" type="ORF">ALP84_02861</name>
    <name evidence="2" type="ORF">PSCICP_03870</name>
</gene>
<dbReference type="Proteomes" id="UP000614982">
    <property type="component" value="Unassembled WGS sequence"/>
</dbReference>
<feature type="signal peptide" evidence="1">
    <location>
        <begin position="1"/>
        <end position="19"/>
    </location>
</feature>
<feature type="chain" id="PRO_5018292373" evidence="1">
    <location>
        <begin position="20"/>
        <end position="111"/>
    </location>
</feature>
<keyword evidence="1" id="KW-0732">Signal</keyword>
<proteinExistence type="predicted"/>
<dbReference type="AlphaFoldDB" id="A0A3M4VY08"/>
<dbReference type="GeneID" id="45542199"/>
<reference evidence="2 5" key="2">
    <citation type="submission" date="2020-05" db="EMBL/GenBank/DDBJ databases">
        <title>Genetic diversity of Pseudomonas cichorii.</title>
        <authorList>
            <person name="Tani S."/>
            <person name="Yagi H."/>
            <person name="Hashimoto S."/>
            <person name="Iiyama K."/>
            <person name="Furuya N."/>
        </authorList>
    </citation>
    <scope>NUCLEOTIDE SEQUENCE [LARGE SCALE GENOMIC DNA]</scope>
    <source>
        <strain evidence="2 5">LMG 2162</strain>
    </source>
</reference>
<evidence type="ECO:0000256" key="1">
    <source>
        <dbReference type="SAM" id="SignalP"/>
    </source>
</evidence>
<organism evidence="3 4">
    <name type="scientific">Pseudomonas cichorii</name>
    <dbReference type="NCBI Taxonomy" id="36746"/>
    <lineage>
        <taxon>Bacteria</taxon>
        <taxon>Pseudomonadati</taxon>
        <taxon>Pseudomonadota</taxon>
        <taxon>Gammaproteobacteria</taxon>
        <taxon>Pseudomonadales</taxon>
        <taxon>Pseudomonadaceae</taxon>
        <taxon>Pseudomonas</taxon>
    </lineage>
</organism>
<dbReference type="OrthoDB" id="7630998at2"/>
<evidence type="ECO:0000313" key="2">
    <source>
        <dbReference type="EMBL" id="GFM90415.1"/>
    </source>
</evidence>
<protein>
    <submittedName>
        <fullName evidence="3">Uncharacterized protein</fullName>
    </submittedName>
</protein>
<evidence type="ECO:0000313" key="3">
    <source>
        <dbReference type="EMBL" id="RMR56768.1"/>
    </source>
</evidence>
<name>A0A3M4VY08_PSECI</name>
<dbReference type="RefSeq" id="WP_025259776.1">
    <property type="nucleotide sequence ID" value="NZ_BLVX01000004.1"/>
</dbReference>
<evidence type="ECO:0000313" key="4">
    <source>
        <dbReference type="Proteomes" id="UP000278332"/>
    </source>
</evidence>
<keyword evidence="5" id="KW-1185">Reference proteome</keyword>
<evidence type="ECO:0000313" key="5">
    <source>
        <dbReference type="Proteomes" id="UP000614982"/>
    </source>
</evidence>
<dbReference type="EMBL" id="BLWA01000001">
    <property type="protein sequence ID" value="GFM90415.1"/>
    <property type="molecule type" value="Genomic_DNA"/>
</dbReference>